<evidence type="ECO:0000313" key="3">
    <source>
        <dbReference type="EMBL" id="GGE31586.1"/>
    </source>
</evidence>
<reference evidence="4" key="1">
    <citation type="journal article" date="2019" name="Int. J. Syst. Evol. Microbiol.">
        <title>The Global Catalogue of Microorganisms (GCM) 10K type strain sequencing project: providing services to taxonomists for standard genome sequencing and annotation.</title>
        <authorList>
            <consortium name="The Broad Institute Genomics Platform"/>
            <consortium name="The Broad Institute Genome Sequencing Center for Infectious Disease"/>
            <person name="Wu L."/>
            <person name="Ma J."/>
        </authorList>
    </citation>
    <scope>NUCLEOTIDE SEQUENCE [LARGE SCALE GENOMIC DNA]</scope>
    <source>
        <strain evidence="4">CGMCC 1.12931</strain>
    </source>
</reference>
<name>A0ABQ1SDQ5_9FLAO</name>
<keyword evidence="4" id="KW-1185">Reference proteome</keyword>
<keyword evidence="1" id="KW-0233">DNA recombination</keyword>
<dbReference type="EMBL" id="BMGM01000004">
    <property type="protein sequence ID" value="GGE31586.1"/>
    <property type="molecule type" value="Genomic_DNA"/>
</dbReference>
<proteinExistence type="predicted"/>
<dbReference type="SUPFAM" id="SSF56349">
    <property type="entry name" value="DNA breaking-rejoining enzymes"/>
    <property type="match status" value="1"/>
</dbReference>
<evidence type="ECO:0000313" key="4">
    <source>
        <dbReference type="Proteomes" id="UP000599179"/>
    </source>
</evidence>
<gene>
    <name evidence="3" type="ORF">GCM10010832_09920</name>
</gene>
<dbReference type="Proteomes" id="UP000599179">
    <property type="component" value="Unassembled WGS sequence"/>
</dbReference>
<sequence length="181" mass="21285">MNKKSLAINFERAKIFADSRISAFTLYIHIALETGLRVGDILKLKKIDFFKENESCYVKFIAQKTRKKAIRPISIKTYNLVQLCSHTDVFRNDKYSCTYSKTWVNRNLRKHFKIDYERAKNKGYNLSSHSFRKASGLLVYENNGLDVARDFLQHSSYDTTKAYLELEEAELNERLIKTFNF</sequence>
<dbReference type="InterPro" id="IPR013762">
    <property type="entry name" value="Integrase-like_cat_sf"/>
</dbReference>
<feature type="domain" description="Tyr recombinase" evidence="2">
    <location>
        <begin position="1"/>
        <end position="176"/>
    </location>
</feature>
<dbReference type="Gene3D" id="1.10.443.10">
    <property type="entry name" value="Intergrase catalytic core"/>
    <property type="match status" value="1"/>
</dbReference>
<dbReference type="InterPro" id="IPR011010">
    <property type="entry name" value="DNA_brk_join_enz"/>
</dbReference>
<organism evidence="3 4">
    <name type="scientific">Psychroflexus planctonicus</name>
    <dbReference type="NCBI Taxonomy" id="1526575"/>
    <lineage>
        <taxon>Bacteria</taxon>
        <taxon>Pseudomonadati</taxon>
        <taxon>Bacteroidota</taxon>
        <taxon>Flavobacteriia</taxon>
        <taxon>Flavobacteriales</taxon>
        <taxon>Flavobacteriaceae</taxon>
        <taxon>Psychroflexus</taxon>
    </lineage>
</organism>
<dbReference type="PROSITE" id="PS51898">
    <property type="entry name" value="TYR_RECOMBINASE"/>
    <property type="match status" value="1"/>
</dbReference>
<dbReference type="RefSeq" id="WP_188457999.1">
    <property type="nucleotide sequence ID" value="NZ_BMGM01000004.1"/>
</dbReference>
<protein>
    <recommendedName>
        <fullName evidence="2">Tyr recombinase domain-containing protein</fullName>
    </recommendedName>
</protein>
<dbReference type="Pfam" id="PF00589">
    <property type="entry name" value="Phage_integrase"/>
    <property type="match status" value="1"/>
</dbReference>
<comment type="caution">
    <text evidence="3">The sequence shown here is derived from an EMBL/GenBank/DDBJ whole genome shotgun (WGS) entry which is preliminary data.</text>
</comment>
<dbReference type="InterPro" id="IPR002104">
    <property type="entry name" value="Integrase_catalytic"/>
</dbReference>
<accession>A0ABQ1SDQ5</accession>
<evidence type="ECO:0000256" key="1">
    <source>
        <dbReference type="ARBA" id="ARBA00023172"/>
    </source>
</evidence>
<evidence type="ECO:0000259" key="2">
    <source>
        <dbReference type="PROSITE" id="PS51898"/>
    </source>
</evidence>